<keyword evidence="2" id="KW-1185">Reference proteome</keyword>
<name>A0ABS9UII1_9BACL</name>
<dbReference type="Proteomes" id="UP001316087">
    <property type="component" value="Unassembled WGS sequence"/>
</dbReference>
<proteinExistence type="predicted"/>
<accession>A0ABS9UII1</accession>
<reference evidence="1 2" key="1">
    <citation type="submission" date="2022-03" db="EMBL/GenBank/DDBJ databases">
        <authorList>
            <person name="Jo J.-H."/>
            <person name="Im W.-T."/>
        </authorList>
    </citation>
    <scope>NUCLEOTIDE SEQUENCE [LARGE SCALE GENOMIC DNA]</scope>
    <source>
        <strain evidence="1 2">MA9</strain>
    </source>
</reference>
<gene>
    <name evidence="1" type="ORF">LZ480_18860</name>
</gene>
<dbReference type="InterPro" id="IPR036249">
    <property type="entry name" value="Thioredoxin-like_sf"/>
</dbReference>
<sequence>MEMQKEQLVGKLKDNLNILLDASGDISTMYGAFSIPTTIILKSEGEIEQEIAGPLEKSY</sequence>
<dbReference type="EMBL" id="JAKZFC010000012">
    <property type="protein sequence ID" value="MCH7323934.1"/>
    <property type="molecule type" value="Genomic_DNA"/>
</dbReference>
<protein>
    <submittedName>
        <fullName evidence="1">Uncharacterized protein</fullName>
    </submittedName>
</protein>
<dbReference type="Gene3D" id="3.40.30.10">
    <property type="entry name" value="Glutaredoxin"/>
    <property type="match status" value="1"/>
</dbReference>
<dbReference type="SUPFAM" id="SSF52833">
    <property type="entry name" value="Thioredoxin-like"/>
    <property type="match status" value="1"/>
</dbReference>
<evidence type="ECO:0000313" key="2">
    <source>
        <dbReference type="Proteomes" id="UP001316087"/>
    </source>
</evidence>
<organism evidence="1 2">
    <name type="scientific">Solibacillus palustris</name>
    <dbReference type="NCBI Taxonomy" id="2908203"/>
    <lineage>
        <taxon>Bacteria</taxon>
        <taxon>Bacillati</taxon>
        <taxon>Bacillota</taxon>
        <taxon>Bacilli</taxon>
        <taxon>Bacillales</taxon>
        <taxon>Caryophanaceae</taxon>
        <taxon>Solibacillus</taxon>
    </lineage>
</organism>
<comment type="caution">
    <text evidence="1">The sequence shown here is derived from an EMBL/GenBank/DDBJ whole genome shotgun (WGS) entry which is preliminary data.</text>
</comment>
<evidence type="ECO:0000313" key="1">
    <source>
        <dbReference type="EMBL" id="MCH7323934.1"/>
    </source>
</evidence>
<dbReference type="RefSeq" id="WP_241371094.1">
    <property type="nucleotide sequence ID" value="NZ_JAKZFC010000012.1"/>
</dbReference>